<proteinExistence type="predicted"/>
<dbReference type="InterPro" id="IPR039683">
    <property type="entry name" value="Lsm12-like"/>
</dbReference>
<dbReference type="InterPro" id="IPR019181">
    <property type="entry name" value="LSM12_ABD"/>
</dbReference>
<dbReference type="RefSeq" id="XP_014663686.1">
    <property type="nucleotide sequence ID" value="XM_014808200.1"/>
</dbReference>
<evidence type="ECO:0000313" key="3">
    <source>
        <dbReference type="RefSeq" id="XP_014663686.1"/>
    </source>
</evidence>
<dbReference type="InterPro" id="IPR048478">
    <property type="entry name" value="LSM12_LSM"/>
</dbReference>
<dbReference type="Proteomes" id="UP000695022">
    <property type="component" value="Unplaced"/>
</dbReference>
<accession>A0ABM1DUR5</accession>
<dbReference type="Pfam" id="PF09793">
    <property type="entry name" value="AD"/>
    <property type="match status" value="1"/>
</dbReference>
<dbReference type="PANTHER" id="PTHR13542">
    <property type="entry name" value="LSM12 HOMOLOG"/>
    <property type="match status" value="1"/>
</dbReference>
<dbReference type="GeneID" id="106806312"/>
<name>A0ABM1DUR5_PRICU</name>
<organism evidence="2 3">
    <name type="scientific">Priapulus caudatus</name>
    <name type="common">Priapulid worm</name>
    <dbReference type="NCBI Taxonomy" id="37621"/>
    <lineage>
        <taxon>Eukaryota</taxon>
        <taxon>Metazoa</taxon>
        <taxon>Ecdysozoa</taxon>
        <taxon>Scalidophora</taxon>
        <taxon>Priapulida</taxon>
        <taxon>Priapulimorpha</taxon>
        <taxon>Priapulimorphida</taxon>
        <taxon>Priapulidae</taxon>
        <taxon>Priapulus</taxon>
    </lineage>
</organism>
<keyword evidence="2" id="KW-1185">Reference proteome</keyword>
<dbReference type="SMART" id="SM00995">
    <property type="entry name" value="AD"/>
    <property type="match status" value="1"/>
</dbReference>
<sequence length="206" mass="23223">MTWIMAQGRVYFTIGNELTCTTCNGQKIEGEVIAFDQQTNMLALKCQNSKQKGNTCDVHFINLLYVDDVSLLPEKEAKPLAPLSNLNFQRLNQRLSKTKMEKVKKVNSVGQNVTSEAQQLFYHINKTIDDIAWRGQNITVMGEVRISAPYTPDSCRSLSNVSDHALQHVRKLVEKFHTDKCNSVICLEEASPVTEAQSDSDREVSQ</sequence>
<dbReference type="PROSITE" id="PS52001">
    <property type="entry name" value="AD"/>
    <property type="match status" value="1"/>
</dbReference>
<evidence type="ECO:0000313" key="2">
    <source>
        <dbReference type="Proteomes" id="UP000695022"/>
    </source>
</evidence>
<dbReference type="InterPro" id="IPR047574">
    <property type="entry name" value="AD"/>
</dbReference>
<evidence type="ECO:0000259" key="1">
    <source>
        <dbReference type="PROSITE" id="PS52001"/>
    </source>
</evidence>
<feature type="domain" description="AD" evidence="1">
    <location>
        <begin position="84"/>
        <end position="181"/>
    </location>
</feature>
<evidence type="ECO:0000313" key="4">
    <source>
        <dbReference type="RefSeq" id="XP_014663687.1"/>
    </source>
</evidence>
<dbReference type="RefSeq" id="XP_014663687.1">
    <property type="nucleotide sequence ID" value="XM_014808201.1"/>
</dbReference>
<gene>
    <name evidence="3 4" type="primary">LOC106806312</name>
</gene>
<protein>
    <submittedName>
        <fullName evidence="3 4">Protein LSM12 homolog</fullName>
    </submittedName>
</protein>
<dbReference type="Pfam" id="PF21166">
    <property type="entry name" value="LSM12_LSM"/>
    <property type="match status" value="1"/>
</dbReference>
<reference evidence="3 4" key="1">
    <citation type="submission" date="2025-05" db="UniProtKB">
        <authorList>
            <consortium name="RefSeq"/>
        </authorList>
    </citation>
    <scope>IDENTIFICATION</scope>
</reference>